<name>A0A2I0VVV3_9ASPA</name>
<evidence type="ECO:0000256" key="1">
    <source>
        <dbReference type="ARBA" id="ARBA00004191"/>
    </source>
</evidence>
<dbReference type="FunFam" id="2.160.20.10:FF:000008">
    <property type="entry name" value="Pectinesterase"/>
    <property type="match status" value="1"/>
</dbReference>
<evidence type="ECO:0000259" key="13">
    <source>
        <dbReference type="Pfam" id="PF01095"/>
    </source>
</evidence>
<proteinExistence type="inferred from homology"/>
<dbReference type="InterPro" id="IPR011050">
    <property type="entry name" value="Pectin_lyase_fold/virulence"/>
</dbReference>
<dbReference type="GO" id="GO:0045490">
    <property type="term" value="P:pectin catabolic process"/>
    <property type="evidence" value="ECO:0007669"/>
    <property type="project" value="UniProtKB-UniRule"/>
</dbReference>
<evidence type="ECO:0000256" key="6">
    <source>
        <dbReference type="ARBA" id="ARBA00022525"/>
    </source>
</evidence>
<comment type="pathway">
    <text evidence="2 12">Glycan metabolism; pectin degradation; 2-dehydro-3-deoxy-D-gluconate from pectin: step 1/5.</text>
</comment>
<evidence type="ECO:0000256" key="2">
    <source>
        <dbReference type="ARBA" id="ARBA00005184"/>
    </source>
</evidence>
<evidence type="ECO:0000256" key="4">
    <source>
        <dbReference type="ARBA" id="ARBA00013229"/>
    </source>
</evidence>
<gene>
    <name evidence="14" type="primary">PME63</name>
    <name evidence="14" type="ORF">MA16_Dca022409</name>
</gene>
<keyword evidence="6" id="KW-0964">Secreted</keyword>
<evidence type="ECO:0000256" key="7">
    <source>
        <dbReference type="ARBA" id="ARBA00022729"/>
    </source>
</evidence>
<evidence type="ECO:0000256" key="12">
    <source>
        <dbReference type="RuleBase" id="RU000589"/>
    </source>
</evidence>
<keyword evidence="8 12" id="KW-0378">Hydrolase</keyword>
<comment type="subcellular location">
    <subcellularLocation>
        <location evidence="1">Secreted</location>
        <location evidence="1">Cell wall</location>
    </subcellularLocation>
</comment>
<dbReference type="EC" id="3.1.1.11" evidence="4 12"/>
<dbReference type="SUPFAM" id="SSF51126">
    <property type="entry name" value="Pectin lyase-like"/>
    <property type="match status" value="1"/>
</dbReference>
<dbReference type="InterPro" id="IPR033131">
    <property type="entry name" value="Pectinesterase_Asp_AS"/>
</dbReference>
<comment type="catalytic activity">
    <reaction evidence="10 12">
        <text>[(1-&gt;4)-alpha-D-galacturonosyl methyl ester](n) + n H2O = [(1-&gt;4)-alpha-D-galacturonosyl](n) + n methanol + n H(+)</text>
        <dbReference type="Rhea" id="RHEA:22380"/>
        <dbReference type="Rhea" id="RHEA-COMP:14570"/>
        <dbReference type="Rhea" id="RHEA-COMP:14573"/>
        <dbReference type="ChEBI" id="CHEBI:15377"/>
        <dbReference type="ChEBI" id="CHEBI:15378"/>
        <dbReference type="ChEBI" id="CHEBI:17790"/>
        <dbReference type="ChEBI" id="CHEBI:140522"/>
        <dbReference type="ChEBI" id="CHEBI:140523"/>
        <dbReference type="EC" id="3.1.1.11"/>
    </reaction>
</comment>
<reference evidence="14 15" key="1">
    <citation type="journal article" date="2016" name="Sci. Rep.">
        <title>The Dendrobium catenatum Lindl. genome sequence provides insights into polysaccharide synthase, floral development and adaptive evolution.</title>
        <authorList>
            <person name="Zhang G.Q."/>
            <person name="Xu Q."/>
            <person name="Bian C."/>
            <person name="Tsai W.C."/>
            <person name="Yeh C.M."/>
            <person name="Liu K.W."/>
            <person name="Yoshida K."/>
            <person name="Zhang L.S."/>
            <person name="Chang S.B."/>
            <person name="Chen F."/>
            <person name="Shi Y."/>
            <person name="Su Y.Y."/>
            <person name="Zhang Y.Q."/>
            <person name="Chen L.J."/>
            <person name="Yin Y."/>
            <person name="Lin M."/>
            <person name="Huang H."/>
            <person name="Deng H."/>
            <person name="Wang Z.W."/>
            <person name="Zhu S.L."/>
            <person name="Zhao X."/>
            <person name="Deng C."/>
            <person name="Niu S.C."/>
            <person name="Huang J."/>
            <person name="Wang M."/>
            <person name="Liu G.H."/>
            <person name="Yang H.J."/>
            <person name="Xiao X.J."/>
            <person name="Hsiao Y.Y."/>
            <person name="Wu W.L."/>
            <person name="Chen Y.Y."/>
            <person name="Mitsuda N."/>
            <person name="Ohme-Takagi M."/>
            <person name="Luo Y.B."/>
            <person name="Van de Peer Y."/>
            <person name="Liu Z.J."/>
        </authorList>
    </citation>
    <scope>NUCLEOTIDE SEQUENCE [LARGE SCALE GENOMIC DNA]</scope>
    <source>
        <tissue evidence="14">The whole plant</tissue>
    </source>
</reference>
<evidence type="ECO:0000256" key="8">
    <source>
        <dbReference type="ARBA" id="ARBA00022801"/>
    </source>
</evidence>
<reference evidence="14 15" key="2">
    <citation type="journal article" date="2017" name="Nature">
        <title>The Apostasia genome and the evolution of orchids.</title>
        <authorList>
            <person name="Zhang G.Q."/>
            <person name="Liu K.W."/>
            <person name="Li Z."/>
            <person name="Lohaus R."/>
            <person name="Hsiao Y.Y."/>
            <person name="Niu S.C."/>
            <person name="Wang J.Y."/>
            <person name="Lin Y.C."/>
            <person name="Xu Q."/>
            <person name="Chen L.J."/>
            <person name="Yoshida K."/>
            <person name="Fujiwara S."/>
            <person name="Wang Z.W."/>
            <person name="Zhang Y.Q."/>
            <person name="Mitsuda N."/>
            <person name="Wang M."/>
            <person name="Liu G.H."/>
            <person name="Pecoraro L."/>
            <person name="Huang H.X."/>
            <person name="Xiao X.J."/>
            <person name="Lin M."/>
            <person name="Wu X.Y."/>
            <person name="Wu W.L."/>
            <person name="Chen Y.Y."/>
            <person name="Chang S.B."/>
            <person name="Sakamoto S."/>
            <person name="Ohme-Takagi M."/>
            <person name="Yagi M."/>
            <person name="Zeng S.J."/>
            <person name="Shen C.Y."/>
            <person name="Yeh C.M."/>
            <person name="Luo Y.B."/>
            <person name="Tsai W.C."/>
            <person name="Van de Peer Y."/>
            <person name="Liu Z.J."/>
        </authorList>
    </citation>
    <scope>NUCLEOTIDE SEQUENCE [LARGE SCALE GENOMIC DNA]</scope>
    <source>
        <tissue evidence="14">The whole plant</tissue>
    </source>
</reference>
<evidence type="ECO:0000313" key="15">
    <source>
        <dbReference type="Proteomes" id="UP000233837"/>
    </source>
</evidence>
<dbReference type="EMBL" id="KZ503186">
    <property type="protein sequence ID" value="PKU67538.1"/>
    <property type="molecule type" value="Genomic_DNA"/>
</dbReference>
<dbReference type="GO" id="GO:0042545">
    <property type="term" value="P:cell wall modification"/>
    <property type="evidence" value="ECO:0007669"/>
    <property type="project" value="UniProtKB-UniRule"/>
</dbReference>
<feature type="domain" description="Pectinesterase catalytic" evidence="13">
    <location>
        <begin position="86"/>
        <end position="370"/>
    </location>
</feature>
<dbReference type="UniPathway" id="UPA00545">
    <property type="reaction ID" value="UER00823"/>
</dbReference>
<keyword evidence="7 12" id="KW-0732">Signal</keyword>
<dbReference type="Gene3D" id="2.160.20.10">
    <property type="entry name" value="Single-stranded right-handed beta-helix, Pectin lyase-like"/>
    <property type="match status" value="1"/>
</dbReference>
<feature type="active site" evidence="11">
    <location>
        <position position="238"/>
    </location>
</feature>
<dbReference type="PROSITE" id="PS00503">
    <property type="entry name" value="PECTINESTERASE_2"/>
    <property type="match status" value="1"/>
</dbReference>
<accession>A0A2I0VVV3</accession>
<feature type="chain" id="PRO_5013984431" description="Pectinesterase" evidence="12">
    <location>
        <begin position="33"/>
        <end position="380"/>
    </location>
</feature>
<dbReference type="InterPro" id="IPR012334">
    <property type="entry name" value="Pectin_lyas_fold"/>
</dbReference>
<feature type="signal peptide" evidence="12">
    <location>
        <begin position="1"/>
        <end position="32"/>
    </location>
</feature>
<keyword evidence="9 12" id="KW-0063">Aspartyl esterase</keyword>
<evidence type="ECO:0000256" key="3">
    <source>
        <dbReference type="ARBA" id="ARBA00008891"/>
    </source>
</evidence>
<evidence type="ECO:0000313" key="14">
    <source>
        <dbReference type="EMBL" id="PKU67538.1"/>
    </source>
</evidence>
<sequence>MTEAAAKSINSTAAMALRLIAAICLLPATISAAGGGSIFHANSSVFDQWSSDSVDDFHFRKDEIARGINTGIDLQLLWAEKNLRVVTVRKNGQGDFATISDAIESIPHRNRQRVVIRIGPGVYREKVKIESSKPFVTFSGEENAMPTITYAGTAAEYGTLDSASVIVESRYFVASNIIFQNSAPRPVLGVKGAQAVAMRISGDKAAFYSCKFLGYQDTLCDDKGRHLFKDCFIQGTVDFIFGNGRSIYLNCVIKSVADGITYITAQARSTIADKSGFAFVHCNVTGTGSAYLSRAWKKSSRVVFAYTYMNSVVNPQGWDDSGFKERQGTVFYGEYKCLGPGASTSKRVSYVKLLTDEQAKPFLSMTFIRGKTWVLRQPQL</sequence>
<dbReference type="Proteomes" id="UP000233837">
    <property type="component" value="Unassembled WGS sequence"/>
</dbReference>
<dbReference type="AlphaFoldDB" id="A0A2I0VVV3"/>
<keyword evidence="5" id="KW-0134">Cell wall</keyword>
<evidence type="ECO:0000256" key="10">
    <source>
        <dbReference type="ARBA" id="ARBA00047928"/>
    </source>
</evidence>
<protein>
    <recommendedName>
        <fullName evidence="4 12">Pectinesterase</fullName>
        <ecNumber evidence="4 12">3.1.1.11</ecNumber>
    </recommendedName>
</protein>
<comment type="similarity">
    <text evidence="3">Belongs to the pectinesterase family.</text>
</comment>
<dbReference type="STRING" id="906689.A0A2I0VVV3"/>
<dbReference type="GO" id="GO:0030599">
    <property type="term" value="F:pectinesterase activity"/>
    <property type="evidence" value="ECO:0007669"/>
    <property type="project" value="UniProtKB-UniRule"/>
</dbReference>
<evidence type="ECO:0000256" key="5">
    <source>
        <dbReference type="ARBA" id="ARBA00022512"/>
    </source>
</evidence>
<dbReference type="PANTHER" id="PTHR31321">
    <property type="entry name" value="ACYL-COA THIOESTER HYDROLASE YBHC-RELATED"/>
    <property type="match status" value="1"/>
</dbReference>
<dbReference type="OrthoDB" id="2019149at2759"/>
<dbReference type="Pfam" id="PF01095">
    <property type="entry name" value="Pectinesterase"/>
    <property type="match status" value="1"/>
</dbReference>
<dbReference type="PANTHER" id="PTHR31321:SF126">
    <property type="entry name" value="PECTINESTERASE"/>
    <property type="match status" value="1"/>
</dbReference>
<evidence type="ECO:0000256" key="9">
    <source>
        <dbReference type="ARBA" id="ARBA00023085"/>
    </source>
</evidence>
<keyword evidence="15" id="KW-1185">Reference proteome</keyword>
<dbReference type="InterPro" id="IPR000070">
    <property type="entry name" value="Pectinesterase_cat"/>
</dbReference>
<organism evidence="14 15">
    <name type="scientific">Dendrobium catenatum</name>
    <dbReference type="NCBI Taxonomy" id="906689"/>
    <lineage>
        <taxon>Eukaryota</taxon>
        <taxon>Viridiplantae</taxon>
        <taxon>Streptophyta</taxon>
        <taxon>Embryophyta</taxon>
        <taxon>Tracheophyta</taxon>
        <taxon>Spermatophyta</taxon>
        <taxon>Magnoliopsida</taxon>
        <taxon>Liliopsida</taxon>
        <taxon>Asparagales</taxon>
        <taxon>Orchidaceae</taxon>
        <taxon>Epidendroideae</taxon>
        <taxon>Malaxideae</taxon>
        <taxon>Dendrobiinae</taxon>
        <taxon>Dendrobium</taxon>
    </lineage>
</organism>
<evidence type="ECO:0000256" key="11">
    <source>
        <dbReference type="PROSITE-ProRule" id="PRU10040"/>
    </source>
</evidence>